<evidence type="ECO:0000259" key="22">
    <source>
        <dbReference type="PROSITE" id="PS50994"/>
    </source>
</evidence>
<feature type="domain" description="Integrase catalytic" evidence="22">
    <location>
        <begin position="192"/>
        <end position="315"/>
    </location>
</feature>
<evidence type="ECO:0000313" key="24">
    <source>
        <dbReference type="Proteomes" id="UP001165063"/>
    </source>
</evidence>
<evidence type="ECO:0000256" key="11">
    <source>
        <dbReference type="ARBA" id="ARBA00022842"/>
    </source>
</evidence>
<keyword evidence="14" id="KW-0695">RNA-directed DNA polymerase</keyword>
<dbReference type="GO" id="GO:0003887">
    <property type="term" value="F:DNA-directed DNA polymerase activity"/>
    <property type="evidence" value="ECO:0007669"/>
    <property type="project" value="UniProtKB-KW"/>
</dbReference>
<dbReference type="InterPro" id="IPR036397">
    <property type="entry name" value="RNaseH_sf"/>
</dbReference>
<keyword evidence="17" id="KW-0233">DNA recombination</keyword>
<dbReference type="InterPro" id="IPR001584">
    <property type="entry name" value="Integrase_cat-core"/>
</dbReference>
<evidence type="ECO:0000256" key="19">
    <source>
        <dbReference type="ARBA" id="ARBA00025615"/>
    </source>
</evidence>
<dbReference type="InterPro" id="IPR012337">
    <property type="entry name" value="RNaseH-like_sf"/>
</dbReference>
<dbReference type="SUPFAM" id="SSF53098">
    <property type="entry name" value="Ribonuclease H-like"/>
    <property type="match status" value="1"/>
</dbReference>
<dbReference type="Gene3D" id="3.30.420.10">
    <property type="entry name" value="Ribonuclease H-like superfamily/Ribonuclease H"/>
    <property type="match status" value="1"/>
</dbReference>
<dbReference type="GO" id="GO:0003677">
    <property type="term" value="F:DNA binding"/>
    <property type="evidence" value="ECO:0007669"/>
    <property type="project" value="UniProtKB-KW"/>
</dbReference>
<comment type="catalytic activity">
    <reaction evidence="20">
        <text>DNA(n) + a 2'-deoxyribonucleoside 5'-triphosphate = DNA(n+1) + diphosphate</text>
        <dbReference type="Rhea" id="RHEA:22508"/>
        <dbReference type="Rhea" id="RHEA-COMP:17339"/>
        <dbReference type="Rhea" id="RHEA-COMP:17340"/>
        <dbReference type="ChEBI" id="CHEBI:33019"/>
        <dbReference type="ChEBI" id="CHEBI:61560"/>
        <dbReference type="ChEBI" id="CHEBI:173112"/>
        <dbReference type="EC" id="2.7.7.49"/>
    </reaction>
</comment>
<keyword evidence="11" id="KW-0460">Magnesium</keyword>
<keyword evidence="10" id="KW-0378">Hydrolase</keyword>
<dbReference type="GO" id="GO:0005634">
    <property type="term" value="C:nucleus"/>
    <property type="evidence" value="ECO:0007669"/>
    <property type="project" value="UniProtKB-ARBA"/>
</dbReference>
<dbReference type="PANTHER" id="PTHR42648">
    <property type="entry name" value="TRANSPOSASE, PUTATIVE-RELATED"/>
    <property type="match status" value="1"/>
</dbReference>
<comment type="subcellular location">
    <subcellularLocation>
        <location evidence="2">Cytoplasm</location>
    </subcellularLocation>
</comment>
<evidence type="ECO:0000256" key="2">
    <source>
        <dbReference type="ARBA" id="ARBA00004496"/>
    </source>
</evidence>
<comment type="function">
    <text evidence="19">Integrase (IN) targets the VLP to the nucleus, where a subparticle preintegration complex (PIC) containing at least integrase and the newly synthesized dsDNA copy of the retrotransposon must transit the nuclear membrane. Once in the nucleus, integrase performs the integration of the dsDNA into the host genome.</text>
</comment>
<evidence type="ECO:0000256" key="20">
    <source>
        <dbReference type="ARBA" id="ARBA00048173"/>
    </source>
</evidence>
<evidence type="ECO:0000256" key="16">
    <source>
        <dbReference type="ARBA" id="ARBA00023125"/>
    </source>
</evidence>
<comment type="caution">
    <text evidence="23">The sequence shown here is derived from an EMBL/GenBank/DDBJ whole genome shotgun (WGS) entry which is preliminary data.</text>
</comment>
<dbReference type="Pfam" id="PF00665">
    <property type="entry name" value="rve"/>
    <property type="match status" value="1"/>
</dbReference>
<dbReference type="AlphaFoldDB" id="A0A9W7DH18"/>
<evidence type="ECO:0000256" key="10">
    <source>
        <dbReference type="ARBA" id="ARBA00022801"/>
    </source>
</evidence>
<comment type="function">
    <text evidence="18">Reverse transcriptase/ribonuclease H (RT) is a multifunctional enzyme that catalyzes the conversion of the retro-elements RNA genome into dsDNA within the VLP. The enzyme displays a DNA polymerase activity that can copy either DNA or RNA templates, and a ribonuclease H (RNase H) activity that cleaves the RNA strand of RNA-DNA heteroduplexes during plus-strand synthesis and hydrolyzes RNA primers. The conversion leads to a linear dsDNA copy of the retrotransposon that includes long terminal repeats (LTRs) at both ends.</text>
</comment>
<sequence>MVIKTMTPTTTVVGSVKIQTQFSDPKLDTCAGVTICNNLDLIHHYEEFDETTSQLYTDATTAVGDHPIRIIGKGMLMIAAESVDGCLRSVVTATLFAPDCGGTFISHEQLVNDGLEFRSLNKRPYLCWGVYGVHENYGHINGRKLLDSTEKGLIKLSEKEKLELRNGGNCTDCNQGSAVSKQHKTGSRDKYLVRSPFFLVHSDLCQITSAKGTPVHGRYKYLATFMDNFSKFVFVSYLKTKDELSKQFSYFLEFVKNQFGKNVLVLMSDKGSEYVNTGFDEKLKSCGIIQRTTQGYDPQANGVAERLNSILVSPH</sequence>
<keyword evidence="5" id="KW-0808">Transferase</keyword>
<protein>
    <submittedName>
        <fullName evidence="23">Unnamed protein product</fullName>
    </submittedName>
</protein>
<dbReference type="GO" id="GO:0046872">
    <property type="term" value="F:metal ion binding"/>
    <property type="evidence" value="ECO:0007669"/>
    <property type="project" value="UniProtKB-KW"/>
</dbReference>
<dbReference type="Proteomes" id="UP001165063">
    <property type="component" value="Unassembled WGS sequence"/>
</dbReference>
<organism evidence="23 24">
    <name type="scientific">Ambrosiozyma monospora</name>
    <name type="common">Yeast</name>
    <name type="synonym">Endomycopsis monosporus</name>
    <dbReference type="NCBI Taxonomy" id="43982"/>
    <lineage>
        <taxon>Eukaryota</taxon>
        <taxon>Fungi</taxon>
        <taxon>Dikarya</taxon>
        <taxon>Ascomycota</taxon>
        <taxon>Saccharomycotina</taxon>
        <taxon>Pichiomycetes</taxon>
        <taxon>Pichiales</taxon>
        <taxon>Pichiaceae</taxon>
        <taxon>Ambrosiozyma</taxon>
    </lineage>
</organism>
<evidence type="ECO:0000313" key="23">
    <source>
        <dbReference type="EMBL" id="GMG39805.1"/>
    </source>
</evidence>
<accession>A0A9W7DH18</accession>
<evidence type="ECO:0000256" key="21">
    <source>
        <dbReference type="ARBA" id="ARBA00049244"/>
    </source>
</evidence>
<comment type="catalytic activity">
    <reaction evidence="1">
        <text>Endonucleolytic cleavage to 5'-phosphomonoester.</text>
        <dbReference type="EC" id="3.1.26.4"/>
    </reaction>
</comment>
<dbReference type="GO" id="GO:0032196">
    <property type="term" value="P:transposition"/>
    <property type="evidence" value="ECO:0007669"/>
    <property type="project" value="UniProtKB-KW"/>
</dbReference>
<evidence type="ECO:0000256" key="18">
    <source>
        <dbReference type="ARBA" id="ARBA00025590"/>
    </source>
</evidence>
<name>A0A9W7DH18_AMBMO</name>
<keyword evidence="9" id="KW-0255">Endonuclease</keyword>
<keyword evidence="13" id="KW-0229">DNA integration</keyword>
<keyword evidence="6" id="KW-0548">Nucleotidyltransferase</keyword>
<evidence type="ECO:0000256" key="14">
    <source>
        <dbReference type="ARBA" id="ARBA00022918"/>
    </source>
</evidence>
<keyword evidence="7" id="KW-0540">Nuclease</keyword>
<dbReference type="InterPro" id="IPR039537">
    <property type="entry name" value="Retrotran_Ty1/copia-like"/>
</dbReference>
<comment type="catalytic activity">
    <reaction evidence="21">
        <text>DNA(n) + a 2'-deoxyribonucleoside 5'-triphosphate = DNA(n+1) + diphosphate</text>
        <dbReference type="Rhea" id="RHEA:22508"/>
        <dbReference type="Rhea" id="RHEA-COMP:17339"/>
        <dbReference type="Rhea" id="RHEA-COMP:17340"/>
        <dbReference type="ChEBI" id="CHEBI:33019"/>
        <dbReference type="ChEBI" id="CHEBI:61560"/>
        <dbReference type="ChEBI" id="CHEBI:173112"/>
        <dbReference type="EC" id="2.7.7.7"/>
    </reaction>
</comment>
<dbReference type="GO" id="GO:0003964">
    <property type="term" value="F:RNA-directed DNA polymerase activity"/>
    <property type="evidence" value="ECO:0007669"/>
    <property type="project" value="UniProtKB-KW"/>
</dbReference>
<evidence type="ECO:0000256" key="3">
    <source>
        <dbReference type="ARBA" id="ARBA00022490"/>
    </source>
</evidence>
<reference evidence="23" key="1">
    <citation type="submission" date="2023-04" db="EMBL/GenBank/DDBJ databases">
        <title>Ambrosiozyma monospora NBRC 1965.</title>
        <authorList>
            <person name="Ichikawa N."/>
            <person name="Sato H."/>
            <person name="Tonouchi N."/>
        </authorList>
    </citation>
    <scope>NUCLEOTIDE SEQUENCE</scope>
    <source>
        <strain evidence="23">NBRC 1965</strain>
    </source>
</reference>
<keyword evidence="3" id="KW-0963">Cytoplasm</keyword>
<evidence type="ECO:0000256" key="13">
    <source>
        <dbReference type="ARBA" id="ARBA00022908"/>
    </source>
</evidence>
<gene>
    <name evidence="23" type="ORF">Amon01_000563500</name>
</gene>
<dbReference type="OrthoDB" id="2794615at2759"/>
<keyword evidence="12" id="KW-0694">RNA-binding</keyword>
<dbReference type="PROSITE" id="PS50994">
    <property type="entry name" value="INTEGRASE"/>
    <property type="match status" value="1"/>
</dbReference>
<keyword evidence="4" id="KW-0815">Transposition</keyword>
<evidence type="ECO:0000256" key="1">
    <source>
        <dbReference type="ARBA" id="ARBA00000077"/>
    </source>
</evidence>
<dbReference type="GO" id="GO:0004523">
    <property type="term" value="F:RNA-DNA hybrid ribonuclease activity"/>
    <property type="evidence" value="ECO:0007669"/>
    <property type="project" value="UniProtKB-EC"/>
</dbReference>
<dbReference type="GO" id="GO:0003723">
    <property type="term" value="F:RNA binding"/>
    <property type="evidence" value="ECO:0007669"/>
    <property type="project" value="UniProtKB-KW"/>
</dbReference>
<evidence type="ECO:0000256" key="15">
    <source>
        <dbReference type="ARBA" id="ARBA00022932"/>
    </source>
</evidence>
<evidence type="ECO:0000256" key="17">
    <source>
        <dbReference type="ARBA" id="ARBA00023172"/>
    </source>
</evidence>
<evidence type="ECO:0000256" key="12">
    <source>
        <dbReference type="ARBA" id="ARBA00022884"/>
    </source>
</evidence>
<proteinExistence type="predicted"/>
<dbReference type="GO" id="GO:0015074">
    <property type="term" value="P:DNA integration"/>
    <property type="evidence" value="ECO:0007669"/>
    <property type="project" value="UniProtKB-KW"/>
</dbReference>
<keyword evidence="15" id="KW-0239">DNA-directed DNA polymerase</keyword>
<dbReference type="PANTHER" id="PTHR42648:SF11">
    <property type="entry name" value="TRANSPOSON TY4-P GAG-POL POLYPROTEIN"/>
    <property type="match status" value="1"/>
</dbReference>
<dbReference type="GO" id="GO:0005737">
    <property type="term" value="C:cytoplasm"/>
    <property type="evidence" value="ECO:0007669"/>
    <property type="project" value="UniProtKB-SubCell"/>
</dbReference>
<evidence type="ECO:0000256" key="9">
    <source>
        <dbReference type="ARBA" id="ARBA00022759"/>
    </source>
</evidence>
<dbReference type="EMBL" id="BSXU01003212">
    <property type="protein sequence ID" value="GMG39805.1"/>
    <property type="molecule type" value="Genomic_DNA"/>
</dbReference>
<evidence type="ECO:0000256" key="5">
    <source>
        <dbReference type="ARBA" id="ARBA00022679"/>
    </source>
</evidence>
<evidence type="ECO:0000256" key="7">
    <source>
        <dbReference type="ARBA" id="ARBA00022722"/>
    </source>
</evidence>
<keyword evidence="8" id="KW-0479">Metal-binding</keyword>
<evidence type="ECO:0000256" key="4">
    <source>
        <dbReference type="ARBA" id="ARBA00022578"/>
    </source>
</evidence>
<keyword evidence="24" id="KW-1185">Reference proteome</keyword>
<evidence type="ECO:0000256" key="6">
    <source>
        <dbReference type="ARBA" id="ARBA00022695"/>
    </source>
</evidence>
<dbReference type="GO" id="GO:0006310">
    <property type="term" value="P:DNA recombination"/>
    <property type="evidence" value="ECO:0007669"/>
    <property type="project" value="UniProtKB-KW"/>
</dbReference>
<keyword evidence="16" id="KW-0238">DNA-binding</keyword>
<evidence type="ECO:0000256" key="8">
    <source>
        <dbReference type="ARBA" id="ARBA00022723"/>
    </source>
</evidence>